<evidence type="ECO:0000313" key="1">
    <source>
        <dbReference type="EMBL" id="CAB4152635.1"/>
    </source>
</evidence>
<sequence length="63" mass="7499">MEYKENFKGQNVYIDKIKGFLVANEENKDILFKLLPNIFVEITNFNETKPPKRVLSNRKKPKQ</sequence>
<proteinExistence type="predicted"/>
<organism evidence="1">
    <name type="scientific">uncultured Caudovirales phage</name>
    <dbReference type="NCBI Taxonomy" id="2100421"/>
    <lineage>
        <taxon>Viruses</taxon>
        <taxon>Duplodnaviria</taxon>
        <taxon>Heunggongvirae</taxon>
        <taxon>Uroviricota</taxon>
        <taxon>Caudoviricetes</taxon>
        <taxon>Peduoviridae</taxon>
        <taxon>Maltschvirus</taxon>
        <taxon>Maltschvirus maltsch</taxon>
    </lineage>
</organism>
<name>A0A6J5MZD9_9CAUD</name>
<accession>A0A6J5MZD9</accession>
<gene>
    <name evidence="1" type="ORF">UFOVP603_18</name>
</gene>
<protein>
    <submittedName>
        <fullName evidence="1">Uncharacterized protein</fullName>
    </submittedName>
</protein>
<reference evidence="1" key="1">
    <citation type="submission" date="2020-04" db="EMBL/GenBank/DDBJ databases">
        <authorList>
            <person name="Chiriac C."/>
            <person name="Salcher M."/>
            <person name="Ghai R."/>
            <person name="Kavagutti S V."/>
        </authorList>
    </citation>
    <scope>NUCLEOTIDE SEQUENCE</scope>
</reference>
<dbReference type="EMBL" id="LR796578">
    <property type="protein sequence ID" value="CAB4152635.1"/>
    <property type="molecule type" value="Genomic_DNA"/>
</dbReference>